<dbReference type="GO" id="GO:0003700">
    <property type="term" value="F:DNA-binding transcription factor activity"/>
    <property type="evidence" value="ECO:0007669"/>
    <property type="project" value="InterPro"/>
</dbReference>
<dbReference type="Pfam" id="PF00392">
    <property type="entry name" value="GntR"/>
    <property type="match status" value="1"/>
</dbReference>
<dbReference type="InterPro" id="IPR008920">
    <property type="entry name" value="TF_FadR/GntR_C"/>
</dbReference>
<dbReference type="InterPro" id="IPR011711">
    <property type="entry name" value="GntR_C"/>
</dbReference>
<dbReference type="InterPro" id="IPR000524">
    <property type="entry name" value="Tscrpt_reg_HTH_GntR"/>
</dbReference>
<dbReference type="SMART" id="SM00895">
    <property type="entry name" value="FCD"/>
    <property type="match status" value="1"/>
</dbReference>
<dbReference type="RefSeq" id="WP_420241947.1">
    <property type="nucleotide sequence ID" value="NZ_BOPV01000001.1"/>
</dbReference>
<organism evidence="6 7">
    <name type="scientific">Roseiterribacter gracilis</name>
    <dbReference type="NCBI Taxonomy" id="2812848"/>
    <lineage>
        <taxon>Bacteria</taxon>
        <taxon>Pseudomonadati</taxon>
        <taxon>Pseudomonadota</taxon>
        <taxon>Alphaproteobacteria</taxon>
        <taxon>Rhodospirillales</taxon>
        <taxon>Roseiterribacteraceae</taxon>
        <taxon>Roseiterribacter</taxon>
    </lineage>
</organism>
<dbReference type="SMART" id="SM00345">
    <property type="entry name" value="HTH_GNTR"/>
    <property type="match status" value="1"/>
</dbReference>
<feature type="domain" description="HTH gntR-type" evidence="5">
    <location>
        <begin position="7"/>
        <end position="74"/>
    </location>
</feature>
<gene>
    <name evidence="6" type="ORF">TMPK1_11190</name>
</gene>
<proteinExistence type="predicted"/>
<name>A0A8S8X9X9_9PROT</name>
<protein>
    <submittedName>
        <fullName evidence="6">GntR family transcriptional regulator</fullName>
    </submittedName>
</protein>
<evidence type="ECO:0000313" key="6">
    <source>
        <dbReference type="EMBL" id="GIL38882.1"/>
    </source>
</evidence>
<dbReference type="GO" id="GO:0003677">
    <property type="term" value="F:DNA binding"/>
    <property type="evidence" value="ECO:0007669"/>
    <property type="project" value="UniProtKB-KW"/>
</dbReference>
<evidence type="ECO:0000256" key="1">
    <source>
        <dbReference type="ARBA" id="ARBA00023015"/>
    </source>
</evidence>
<evidence type="ECO:0000256" key="3">
    <source>
        <dbReference type="ARBA" id="ARBA00023163"/>
    </source>
</evidence>
<evidence type="ECO:0000256" key="4">
    <source>
        <dbReference type="SAM" id="MobiDB-lite"/>
    </source>
</evidence>
<dbReference type="Gene3D" id="1.20.120.530">
    <property type="entry name" value="GntR ligand-binding domain-like"/>
    <property type="match status" value="1"/>
</dbReference>
<dbReference type="PANTHER" id="PTHR43537:SF39">
    <property type="entry name" value="HTH-TYPE TRANSCRIPTIONAL REGULATOR MCBR"/>
    <property type="match status" value="1"/>
</dbReference>
<accession>A0A8S8X9X9</accession>
<evidence type="ECO:0000256" key="2">
    <source>
        <dbReference type="ARBA" id="ARBA00023125"/>
    </source>
</evidence>
<evidence type="ECO:0000259" key="5">
    <source>
        <dbReference type="PROSITE" id="PS50949"/>
    </source>
</evidence>
<feature type="region of interest" description="Disordered" evidence="4">
    <location>
        <begin position="228"/>
        <end position="257"/>
    </location>
</feature>
<dbReference type="PANTHER" id="PTHR43537">
    <property type="entry name" value="TRANSCRIPTIONAL REGULATOR, GNTR FAMILY"/>
    <property type="match status" value="1"/>
</dbReference>
<keyword evidence="1" id="KW-0805">Transcription regulation</keyword>
<dbReference type="InterPro" id="IPR036388">
    <property type="entry name" value="WH-like_DNA-bd_sf"/>
</dbReference>
<reference evidence="6" key="1">
    <citation type="submission" date="2021-02" db="EMBL/GenBank/DDBJ databases">
        <title>Genome sequence of Rhodospirillales sp. strain TMPK1 isolated from soil.</title>
        <authorList>
            <person name="Nakai R."/>
            <person name="Kusada H."/>
            <person name="Tamaki H."/>
        </authorList>
    </citation>
    <scope>NUCLEOTIDE SEQUENCE</scope>
    <source>
        <strain evidence="6">TMPK1</strain>
    </source>
</reference>
<dbReference type="CDD" id="cd07377">
    <property type="entry name" value="WHTH_GntR"/>
    <property type="match status" value="1"/>
</dbReference>
<dbReference type="AlphaFoldDB" id="A0A8S8X9X9"/>
<dbReference type="Gene3D" id="1.10.10.10">
    <property type="entry name" value="Winged helix-like DNA-binding domain superfamily/Winged helix DNA-binding domain"/>
    <property type="match status" value="1"/>
</dbReference>
<evidence type="ECO:0000313" key="7">
    <source>
        <dbReference type="Proteomes" id="UP000681075"/>
    </source>
</evidence>
<dbReference type="SUPFAM" id="SSF48008">
    <property type="entry name" value="GntR ligand-binding domain-like"/>
    <property type="match status" value="1"/>
</dbReference>
<comment type="caution">
    <text evidence="6">The sequence shown here is derived from an EMBL/GenBank/DDBJ whole genome shotgun (WGS) entry which is preliminary data.</text>
</comment>
<keyword evidence="3" id="KW-0804">Transcription</keyword>
<dbReference type="Pfam" id="PF07729">
    <property type="entry name" value="FCD"/>
    <property type="match status" value="1"/>
</dbReference>
<dbReference type="InterPro" id="IPR036390">
    <property type="entry name" value="WH_DNA-bd_sf"/>
</dbReference>
<keyword evidence="7" id="KW-1185">Reference proteome</keyword>
<dbReference type="SUPFAM" id="SSF46785">
    <property type="entry name" value="Winged helix' DNA-binding domain"/>
    <property type="match status" value="1"/>
</dbReference>
<dbReference type="PROSITE" id="PS50949">
    <property type="entry name" value="HTH_GNTR"/>
    <property type="match status" value="1"/>
</dbReference>
<keyword evidence="2" id="KW-0238">DNA-binding</keyword>
<dbReference type="Proteomes" id="UP000681075">
    <property type="component" value="Unassembled WGS sequence"/>
</dbReference>
<dbReference type="EMBL" id="BOPV01000001">
    <property type="protein sequence ID" value="GIL38882.1"/>
    <property type="molecule type" value="Genomic_DNA"/>
</dbReference>
<sequence>MQLVSTETVYSRVYAEVRDALMSGAFQPGELVTIRSLAQRLGTSPMPIRDALRRLLAENALETQPNRTVRIPVHNATSTKDLLEARCALEGMAAAKAAHVITPAELSKIEKIHAAALRALAKEDTAEYLRQNTLFHRTLYAGAHSNILLPLIESLWLQYAPVMALSMRTIEATQKDWRRVGDQNHQEIIKALRNRDARAVRRAVEADIMEPTKLPGFWNLFTLPGYGTAPKRRRRSSSTTQKPTTDTKKRVASLRTS</sequence>